<proteinExistence type="predicted"/>
<sequence>MLREYVSGEKIKDYIKRKGLSKKLALNLIELIEEFKRLKFKKLDMRGEHIFIQKDESVKVIDPRKSFSKKVPIPYSLIKAIDKAGALEDFIRILINYRPDLLIKWKRALTR</sequence>
<comment type="caution">
    <text evidence="1">The sequence shown here is derived from an EMBL/GenBank/DDBJ whole genome shotgun (WGS) entry which is preliminary data.</text>
</comment>
<gene>
    <name evidence="1" type="ORF">CLOACE_14120</name>
</gene>
<evidence type="ECO:0000313" key="1">
    <source>
        <dbReference type="EMBL" id="OFI05937.1"/>
    </source>
</evidence>
<protein>
    <submittedName>
        <fullName evidence="1">Uncharacterized protein</fullName>
    </submittedName>
</protein>
<organism evidence="1 2">
    <name type="scientific">Clostridium acetireducens DSM 10703</name>
    <dbReference type="NCBI Taxonomy" id="1121290"/>
    <lineage>
        <taxon>Bacteria</taxon>
        <taxon>Bacillati</taxon>
        <taxon>Bacillota</taxon>
        <taxon>Clostridia</taxon>
        <taxon>Eubacteriales</taxon>
        <taxon>Clostridiaceae</taxon>
        <taxon>Clostridium</taxon>
    </lineage>
</organism>
<name>A0A1E8EYB0_9CLOT</name>
<reference evidence="1 2" key="1">
    <citation type="submission" date="2016-06" db="EMBL/GenBank/DDBJ databases">
        <title>Genome sequence of Clostridium acetireducens DSM 10703.</title>
        <authorList>
            <person name="Poehlein A."/>
            <person name="Fluechter S."/>
            <person name="Duerre P."/>
            <person name="Daniel R."/>
        </authorList>
    </citation>
    <scope>NUCLEOTIDE SEQUENCE [LARGE SCALE GENOMIC DNA]</scope>
    <source>
        <strain evidence="1 2">DSM 10703</strain>
    </source>
</reference>
<dbReference type="RefSeq" id="WP_242866419.1">
    <property type="nucleotide sequence ID" value="NZ_LZFO01000018.1"/>
</dbReference>
<dbReference type="Proteomes" id="UP000175744">
    <property type="component" value="Unassembled WGS sequence"/>
</dbReference>
<accession>A0A1E8EYB0</accession>
<dbReference type="AlphaFoldDB" id="A0A1E8EYB0"/>
<dbReference type="EMBL" id="LZFO01000018">
    <property type="protein sequence ID" value="OFI05937.1"/>
    <property type="molecule type" value="Genomic_DNA"/>
</dbReference>
<keyword evidence="2" id="KW-1185">Reference proteome</keyword>
<evidence type="ECO:0000313" key="2">
    <source>
        <dbReference type="Proteomes" id="UP000175744"/>
    </source>
</evidence>
<dbReference type="STRING" id="1121290.CLAOCE_14120"/>